<accession>A0AA39KX72</accession>
<proteinExistence type="predicted"/>
<gene>
    <name evidence="2" type="ORF">PV328_001163</name>
</gene>
<evidence type="ECO:0000256" key="1">
    <source>
        <dbReference type="SAM" id="MobiDB-lite"/>
    </source>
</evidence>
<name>A0AA39KX72_9HYME</name>
<keyword evidence="3" id="KW-1185">Reference proteome</keyword>
<evidence type="ECO:0000313" key="3">
    <source>
        <dbReference type="Proteomes" id="UP001168990"/>
    </source>
</evidence>
<organism evidence="2 3">
    <name type="scientific">Microctonus aethiopoides</name>
    <dbReference type="NCBI Taxonomy" id="144406"/>
    <lineage>
        <taxon>Eukaryota</taxon>
        <taxon>Metazoa</taxon>
        <taxon>Ecdysozoa</taxon>
        <taxon>Arthropoda</taxon>
        <taxon>Hexapoda</taxon>
        <taxon>Insecta</taxon>
        <taxon>Pterygota</taxon>
        <taxon>Neoptera</taxon>
        <taxon>Endopterygota</taxon>
        <taxon>Hymenoptera</taxon>
        <taxon>Apocrita</taxon>
        <taxon>Ichneumonoidea</taxon>
        <taxon>Braconidae</taxon>
        <taxon>Euphorinae</taxon>
        <taxon>Microctonus</taxon>
    </lineage>
</organism>
<reference evidence="2" key="2">
    <citation type="submission" date="2023-03" db="EMBL/GenBank/DDBJ databases">
        <authorList>
            <person name="Inwood S.N."/>
            <person name="Skelly J.G."/>
            <person name="Guhlin J."/>
            <person name="Harrop T.W.R."/>
            <person name="Goldson S.G."/>
            <person name="Dearden P.K."/>
        </authorList>
    </citation>
    <scope>NUCLEOTIDE SEQUENCE</scope>
    <source>
        <strain evidence="2">Irish</strain>
        <tissue evidence="2">Whole body</tissue>
    </source>
</reference>
<dbReference type="AlphaFoldDB" id="A0AA39KX72"/>
<comment type="caution">
    <text evidence="2">The sequence shown here is derived from an EMBL/GenBank/DDBJ whole genome shotgun (WGS) entry which is preliminary data.</text>
</comment>
<feature type="region of interest" description="Disordered" evidence="1">
    <location>
        <begin position="28"/>
        <end position="87"/>
    </location>
</feature>
<evidence type="ECO:0000313" key="2">
    <source>
        <dbReference type="EMBL" id="KAK0177084.1"/>
    </source>
</evidence>
<reference evidence="2" key="1">
    <citation type="journal article" date="2023" name="bioRxiv">
        <title>Scaffold-level genome assemblies of two parasitoid biocontrol wasps reveal the parthenogenesis mechanism and an associated novel virus.</title>
        <authorList>
            <person name="Inwood S."/>
            <person name="Skelly J."/>
            <person name="Guhlin J."/>
            <person name="Harrop T."/>
            <person name="Goldson S."/>
            <person name="Dearden P."/>
        </authorList>
    </citation>
    <scope>NUCLEOTIDE SEQUENCE</scope>
    <source>
        <strain evidence="2">Irish</strain>
        <tissue evidence="2">Whole body</tissue>
    </source>
</reference>
<sequence>MRIGRLREEDMNEYGRKVCPRWKKLVNNAVNDDDDDDDEDDEGHDAAGNESRMSLQHMKQKEMEEEGNSDTNDQDASISATTAATSDVNEKDTYIMKDLIVYMIEEAGKIFTMSEKICNFTKQKI</sequence>
<protein>
    <submittedName>
        <fullName evidence="2">Uncharacterized protein</fullName>
    </submittedName>
</protein>
<dbReference type="Proteomes" id="UP001168990">
    <property type="component" value="Unassembled WGS sequence"/>
</dbReference>
<feature type="compositionally biased region" description="Low complexity" evidence="1">
    <location>
        <begin position="76"/>
        <end position="86"/>
    </location>
</feature>
<dbReference type="EMBL" id="JAQQBS010000001">
    <property type="protein sequence ID" value="KAK0177084.1"/>
    <property type="molecule type" value="Genomic_DNA"/>
</dbReference>
<feature type="compositionally biased region" description="Acidic residues" evidence="1">
    <location>
        <begin position="31"/>
        <end position="43"/>
    </location>
</feature>